<dbReference type="AlphaFoldDB" id="A0A0B6Z306"/>
<name>A0A0B6Z306_9EUPU</name>
<protein>
    <submittedName>
        <fullName evidence="1">Uncharacterized protein</fullName>
    </submittedName>
</protein>
<evidence type="ECO:0000313" key="1">
    <source>
        <dbReference type="EMBL" id="CEK62085.1"/>
    </source>
</evidence>
<proteinExistence type="predicted"/>
<accession>A0A0B6Z306</accession>
<sequence length="76" mass="8798">KGQKIFKKKEKIGWQSLKPSNQIIDFQSSTKVYLPVELVQQQIIYDALSNIFLFQSNSVDNCITVDNLIHVLSTWQ</sequence>
<gene>
    <name evidence="1" type="primary">ORF44147</name>
</gene>
<organism evidence="1">
    <name type="scientific">Arion vulgaris</name>
    <dbReference type="NCBI Taxonomy" id="1028688"/>
    <lineage>
        <taxon>Eukaryota</taxon>
        <taxon>Metazoa</taxon>
        <taxon>Spiralia</taxon>
        <taxon>Lophotrochozoa</taxon>
        <taxon>Mollusca</taxon>
        <taxon>Gastropoda</taxon>
        <taxon>Heterobranchia</taxon>
        <taxon>Euthyneura</taxon>
        <taxon>Panpulmonata</taxon>
        <taxon>Eupulmonata</taxon>
        <taxon>Stylommatophora</taxon>
        <taxon>Helicina</taxon>
        <taxon>Arionoidea</taxon>
        <taxon>Arionidae</taxon>
        <taxon>Arion</taxon>
    </lineage>
</organism>
<feature type="non-terminal residue" evidence="1">
    <location>
        <position position="1"/>
    </location>
</feature>
<dbReference type="EMBL" id="HACG01015220">
    <property type="protein sequence ID" value="CEK62085.1"/>
    <property type="molecule type" value="Transcribed_RNA"/>
</dbReference>
<reference evidence="1" key="1">
    <citation type="submission" date="2014-12" db="EMBL/GenBank/DDBJ databases">
        <title>Insight into the proteome of Arion vulgaris.</title>
        <authorList>
            <person name="Aradska J."/>
            <person name="Bulat T."/>
            <person name="Smidak R."/>
            <person name="Sarate P."/>
            <person name="Gangsoo J."/>
            <person name="Sialana F."/>
            <person name="Bilban M."/>
            <person name="Lubec G."/>
        </authorList>
    </citation>
    <scope>NUCLEOTIDE SEQUENCE</scope>
    <source>
        <tissue evidence="1">Skin</tissue>
    </source>
</reference>